<name>A0A4C1Z7X5_EUMVA</name>
<keyword evidence="2" id="KW-1185">Reference proteome</keyword>
<evidence type="ECO:0000313" key="2">
    <source>
        <dbReference type="Proteomes" id="UP000299102"/>
    </source>
</evidence>
<accession>A0A4C1Z7X5</accession>
<evidence type="ECO:0008006" key="3">
    <source>
        <dbReference type="Google" id="ProtNLM"/>
    </source>
</evidence>
<sequence length="94" mass="10893">MNRKAAVFHHDNVEPHTSLATQKRYYGRFGSAPGGGRCSHSAPLIKAHNQAVVRPRLPFEFTMWLTDAYRMRMICRGRTARRAHIFYFIRATVM</sequence>
<gene>
    <name evidence="1" type="ORF">EVAR_76825_1</name>
</gene>
<protein>
    <recommendedName>
        <fullName evidence="3">Histone-lysine N-methyltransferase SETMAR</fullName>
    </recommendedName>
</protein>
<dbReference type="Proteomes" id="UP000299102">
    <property type="component" value="Unassembled WGS sequence"/>
</dbReference>
<comment type="caution">
    <text evidence="1">The sequence shown here is derived from an EMBL/GenBank/DDBJ whole genome shotgun (WGS) entry which is preliminary data.</text>
</comment>
<reference evidence="1 2" key="1">
    <citation type="journal article" date="2019" name="Commun. Biol.">
        <title>The bagworm genome reveals a unique fibroin gene that provides high tensile strength.</title>
        <authorList>
            <person name="Kono N."/>
            <person name="Nakamura H."/>
            <person name="Ohtoshi R."/>
            <person name="Tomita M."/>
            <person name="Numata K."/>
            <person name="Arakawa K."/>
        </authorList>
    </citation>
    <scope>NUCLEOTIDE SEQUENCE [LARGE SCALE GENOMIC DNA]</scope>
</reference>
<organism evidence="1 2">
    <name type="scientific">Eumeta variegata</name>
    <name type="common">Bagworm moth</name>
    <name type="synonym">Eumeta japonica</name>
    <dbReference type="NCBI Taxonomy" id="151549"/>
    <lineage>
        <taxon>Eukaryota</taxon>
        <taxon>Metazoa</taxon>
        <taxon>Ecdysozoa</taxon>
        <taxon>Arthropoda</taxon>
        <taxon>Hexapoda</taxon>
        <taxon>Insecta</taxon>
        <taxon>Pterygota</taxon>
        <taxon>Neoptera</taxon>
        <taxon>Endopterygota</taxon>
        <taxon>Lepidoptera</taxon>
        <taxon>Glossata</taxon>
        <taxon>Ditrysia</taxon>
        <taxon>Tineoidea</taxon>
        <taxon>Psychidae</taxon>
        <taxon>Oiketicinae</taxon>
        <taxon>Eumeta</taxon>
    </lineage>
</organism>
<evidence type="ECO:0000313" key="1">
    <source>
        <dbReference type="EMBL" id="GBP82747.1"/>
    </source>
</evidence>
<dbReference type="EMBL" id="BGZK01001584">
    <property type="protein sequence ID" value="GBP82747.1"/>
    <property type="molecule type" value="Genomic_DNA"/>
</dbReference>
<dbReference type="AlphaFoldDB" id="A0A4C1Z7X5"/>
<proteinExistence type="predicted"/>